<dbReference type="PROSITE" id="PS50943">
    <property type="entry name" value="HTH_CROC1"/>
    <property type="match status" value="1"/>
</dbReference>
<dbReference type="SUPFAM" id="SSF47413">
    <property type="entry name" value="lambda repressor-like DNA-binding domains"/>
    <property type="match status" value="1"/>
</dbReference>
<evidence type="ECO:0000259" key="1">
    <source>
        <dbReference type="PROSITE" id="PS50943"/>
    </source>
</evidence>
<keyword evidence="3" id="KW-1185">Reference proteome</keyword>
<dbReference type="Gene3D" id="1.10.260.40">
    <property type="entry name" value="lambda repressor-like DNA-binding domains"/>
    <property type="match status" value="1"/>
</dbReference>
<dbReference type="Proteomes" id="UP000657931">
    <property type="component" value="Unassembled WGS sequence"/>
</dbReference>
<dbReference type="InterPro" id="IPR010982">
    <property type="entry name" value="Lambda_DNA-bd_dom_sf"/>
</dbReference>
<reference evidence="2 3" key="1">
    <citation type="submission" date="2020-08" db="EMBL/GenBank/DDBJ databases">
        <title>A Genomic Blueprint of the Chicken Gut Microbiome.</title>
        <authorList>
            <person name="Gilroy R."/>
            <person name="Ravi A."/>
            <person name="Getino M."/>
            <person name="Pursley I."/>
            <person name="Horton D.L."/>
            <person name="Alikhan N.-F."/>
            <person name="Baker D."/>
            <person name="Gharbi K."/>
            <person name="Hall N."/>
            <person name="Watson M."/>
            <person name="Adriaenssens E.M."/>
            <person name="Foster-Nyarko E."/>
            <person name="Jarju S."/>
            <person name="Secka A."/>
            <person name="Antonio M."/>
            <person name="Oren A."/>
            <person name="Chaudhuri R."/>
            <person name="La Ragione R.M."/>
            <person name="Hildebrand F."/>
            <person name="Pallen M.J."/>
        </authorList>
    </citation>
    <scope>NUCLEOTIDE SEQUENCE [LARGE SCALE GENOMIC DNA]</scope>
    <source>
        <strain evidence="2 3">Sa5YUA1</strain>
    </source>
</reference>
<evidence type="ECO:0000313" key="3">
    <source>
        <dbReference type="Proteomes" id="UP000657931"/>
    </source>
</evidence>
<dbReference type="RefSeq" id="WP_191817211.1">
    <property type="nucleotide sequence ID" value="NZ_JACSQT010000019.1"/>
</dbReference>
<dbReference type="CDD" id="cd00093">
    <property type="entry name" value="HTH_XRE"/>
    <property type="match status" value="1"/>
</dbReference>
<dbReference type="EMBL" id="JACSQT010000019">
    <property type="protein sequence ID" value="MBD7939549.1"/>
    <property type="molecule type" value="Genomic_DNA"/>
</dbReference>
<accession>A0ABR8QVK3</accession>
<gene>
    <name evidence="2" type="ORF">H9655_21125</name>
</gene>
<sequence>MDALLLKFIRQSKGISQAELARITGVSAALICQIEKNQKNISDKVRRSVNDYFGAEYIRTCRIFIEENKNGGI</sequence>
<name>A0ABR8QVK3_9BACI</name>
<proteinExistence type="predicted"/>
<dbReference type="InterPro" id="IPR001387">
    <property type="entry name" value="Cro/C1-type_HTH"/>
</dbReference>
<organism evidence="2 3">
    <name type="scientific">Cytobacillus stercorigallinarum</name>
    <dbReference type="NCBI Taxonomy" id="2762240"/>
    <lineage>
        <taxon>Bacteria</taxon>
        <taxon>Bacillati</taxon>
        <taxon>Bacillota</taxon>
        <taxon>Bacilli</taxon>
        <taxon>Bacillales</taxon>
        <taxon>Bacillaceae</taxon>
        <taxon>Cytobacillus</taxon>
    </lineage>
</organism>
<protein>
    <submittedName>
        <fullName evidence="2">Helix-turn-helix transcriptional regulator</fullName>
    </submittedName>
</protein>
<dbReference type="Pfam" id="PF01381">
    <property type="entry name" value="HTH_3"/>
    <property type="match status" value="1"/>
</dbReference>
<evidence type="ECO:0000313" key="2">
    <source>
        <dbReference type="EMBL" id="MBD7939549.1"/>
    </source>
</evidence>
<comment type="caution">
    <text evidence="2">The sequence shown here is derived from an EMBL/GenBank/DDBJ whole genome shotgun (WGS) entry which is preliminary data.</text>
</comment>
<feature type="domain" description="HTH cro/C1-type" evidence="1">
    <location>
        <begin position="6"/>
        <end position="42"/>
    </location>
</feature>